<comment type="caution">
    <text evidence="1">The sequence shown here is derived from an EMBL/GenBank/DDBJ whole genome shotgun (WGS) entry which is preliminary data.</text>
</comment>
<dbReference type="Proteomes" id="UP000692954">
    <property type="component" value="Unassembled WGS sequence"/>
</dbReference>
<dbReference type="OrthoDB" id="10630952at2759"/>
<reference evidence="1" key="1">
    <citation type="submission" date="2021-01" db="EMBL/GenBank/DDBJ databases">
        <authorList>
            <consortium name="Genoscope - CEA"/>
            <person name="William W."/>
        </authorList>
    </citation>
    <scope>NUCLEOTIDE SEQUENCE</scope>
</reference>
<accession>A0A8S1PYQ3</accession>
<dbReference type="AlphaFoldDB" id="A0A8S1PYQ3"/>
<proteinExistence type="predicted"/>
<evidence type="ECO:0000313" key="2">
    <source>
        <dbReference type="Proteomes" id="UP000692954"/>
    </source>
</evidence>
<gene>
    <name evidence="1" type="ORF">PSON_ATCC_30995.1.T0910008</name>
</gene>
<name>A0A8S1PYQ3_9CILI</name>
<dbReference type="EMBL" id="CAJJDN010000091">
    <property type="protein sequence ID" value="CAD8108320.1"/>
    <property type="molecule type" value="Genomic_DNA"/>
</dbReference>
<evidence type="ECO:0000313" key="1">
    <source>
        <dbReference type="EMBL" id="CAD8108320.1"/>
    </source>
</evidence>
<protein>
    <submittedName>
        <fullName evidence="1">Uncharacterized protein</fullName>
    </submittedName>
</protein>
<keyword evidence="2" id="KW-1185">Reference proteome</keyword>
<sequence>MKHEKYIYSKLESVEIIQTQEIVSNVYQLIALHQIEDIIQIYYLNVEELILLYEYNVAMAKILRPFKYSINQNYLIIAANIQEKQFLLTFAIFKNKNLKLIKTIEISSLKFLLENNYLYYFDKSNNFRVYNIEYFEVTLKNLIPKQKDFLHIQQFSFEIFLVDSNESYMKISFFLMKSNQCYQLFPIQNQIQLQLNNRNFLRIKLDELFLGQIYNLTSLQNNNTYLNGPFLLQEKISNYKQHYTIKIRTIYLQQTNNLSELQKKTKIYLIHLESGIEVVKNYEEIKKYFQIEYGMFLDMFCENEYFLQVLFLTNQNDLQVIKFLIKDNYLILDEQQLVIQQNINLNFYNQVLKIGKLIALNSDSNPYLYYLTEQTIKSLENQKEFEKIIFIKNANDLYLTTQNYFQEQYWQIQILVLKTQKLEIFLQRLIDIDLIFQELKKSGSY</sequence>
<organism evidence="1 2">
    <name type="scientific">Paramecium sonneborni</name>
    <dbReference type="NCBI Taxonomy" id="65129"/>
    <lineage>
        <taxon>Eukaryota</taxon>
        <taxon>Sar</taxon>
        <taxon>Alveolata</taxon>
        <taxon>Ciliophora</taxon>
        <taxon>Intramacronucleata</taxon>
        <taxon>Oligohymenophorea</taxon>
        <taxon>Peniculida</taxon>
        <taxon>Parameciidae</taxon>
        <taxon>Paramecium</taxon>
    </lineage>
</organism>